<evidence type="ECO:0000313" key="1">
    <source>
        <dbReference type="EMBL" id="KKK56949.1"/>
    </source>
</evidence>
<accession>A0A0F8YS70</accession>
<name>A0A0F8YS70_9ZZZZ</name>
<organism evidence="1">
    <name type="scientific">marine sediment metagenome</name>
    <dbReference type="NCBI Taxonomy" id="412755"/>
    <lineage>
        <taxon>unclassified sequences</taxon>
        <taxon>metagenomes</taxon>
        <taxon>ecological metagenomes</taxon>
    </lineage>
</organism>
<dbReference type="AlphaFoldDB" id="A0A0F8YS70"/>
<protein>
    <submittedName>
        <fullName evidence="1">Uncharacterized protein</fullName>
    </submittedName>
</protein>
<sequence length="44" mass="5175">DRTLQILTWARSDLLKLLESATDIELDWDDVGRQMPSWATWRTA</sequence>
<gene>
    <name evidence="1" type="ORF">LCGC14_3059420</name>
</gene>
<proteinExistence type="predicted"/>
<comment type="caution">
    <text evidence="1">The sequence shown here is derived from an EMBL/GenBank/DDBJ whole genome shotgun (WGS) entry which is preliminary data.</text>
</comment>
<dbReference type="EMBL" id="LAZR01064736">
    <property type="protein sequence ID" value="KKK56949.1"/>
    <property type="molecule type" value="Genomic_DNA"/>
</dbReference>
<reference evidence="1" key="1">
    <citation type="journal article" date="2015" name="Nature">
        <title>Complex archaea that bridge the gap between prokaryotes and eukaryotes.</title>
        <authorList>
            <person name="Spang A."/>
            <person name="Saw J.H."/>
            <person name="Jorgensen S.L."/>
            <person name="Zaremba-Niedzwiedzka K."/>
            <person name="Martijn J."/>
            <person name="Lind A.E."/>
            <person name="van Eijk R."/>
            <person name="Schleper C."/>
            <person name="Guy L."/>
            <person name="Ettema T.J."/>
        </authorList>
    </citation>
    <scope>NUCLEOTIDE SEQUENCE</scope>
</reference>
<feature type="non-terminal residue" evidence="1">
    <location>
        <position position="1"/>
    </location>
</feature>